<evidence type="ECO:0000259" key="2">
    <source>
        <dbReference type="Pfam" id="PF02230"/>
    </source>
</evidence>
<evidence type="ECO:0000313" key="4">
    <source>
        <dbReference type="Proteomes" id="UP001203852"/>
    </source>
</evidence>
<protein>
    <submittedName>
        <fullName evidence="3">Lysophospholipase II</fullName>
    </submittedName>
</protein>
<sequence>MHVVSRQATSKHTHTVIFLHGRDSTAQEFADEFFESEATEPAEQPRTLPDLFPGIKWVFPAAPLLHSKRFDTTMSQWFDIWSVEELEDQEEIQPEGLKQSIGGLVDVIRAEETLVPRQNIFLGGISQGFAVALSTFFAVSHNFAGLIGLCSWMPLASIVDNLKASSNTSDEEQLLRAVHKTYFGQQSQGQLSWQLLRSTPIFLGHAIDDCIVPVKNGRKMRDTLVHSLQMDARLYEYEDGGHWINEPQGVDDIVQFLNQNMLRTRNTMKESFKESLGQDEVCSANLPL</sequence>
<comment type="caution">
    <text evidence="3">The sequence shown here is derived from an EMBL/GenBank/DDBJ whole genome shotgun (WGS) entry which is preliminary data.</text>
</comment>
<dbReference type="GO" id="GO:0005737">
    <property type="term" value="C:cytoplasm"/>
    <property type="evidence" value="ECO:0007669"/>
    <property type="project" value="TreeGrafter"/>
</dbReference>
<dbReference type="Pfam" id="PF02230">
    <property type="entry name" value="Abhydrolase_2"/>
    <property type="match status" value="1"/>
</dbReference>
<accession>A0AAN6IF12</accession>
<dbReference type="PANTHER" id="PTHR10655:SF63">
    <property type="entry name" value="PHOSPHOLIPASE_CARBOXYLESTERASE_THIOESTERASE DOMAIN-CONTAINING PROTEIN"/>
    <property type="match status" value="1"/>
</dbReference>
<dbReference type="GO" id="GO:0052689">
    <property type="term" value="F:carboxylic ester hydrolase activity"/>
    <property type="evidence" value="ECO:0007669"/>
    <property type="project" value="TreeGrafter"/>
</dbReference>
<dbReference type="SUPFAM" id="SSF53474">
    <property type="entry name" value="alpha/beta-Hydrolases"/>
    <property type="match status" value="1"/>
</dbReference>
<dbReference type="GO" id="GO:0008474">
    <property type="term" value="F:palmitoyl-(protein) hydrolase activity"/>
    <property type="evidence" value="ECO:0007669"/>
    <property type="project" value="TreeGrafter"/>
</dbReference>
<dbReference type="InterPro" id="IPR029058">
    <property type="entry name" value="AB_hydrolase_fold"/>
</dbReference>
<dbReference type="Proteomes" id="UP001203852">
    <property type="component" value="Unassembled WGS sequence"/>
</dbReference>
<name>A0AAN6IF12_9EURO</name>
<proteinExistence type="inferred from homology"/>
<keyword evidence="4" id="KW-1185">Reference proteome</keyword>
<dbReference type="AlphaFoldDB" id="A0AAN6IF12"/>
<feature type="domain" description="Phospholipase/carboxylesterase/thioesterase" evidence="2">
    <location>
        <begin position="8"/>
        <end position="164"/>
    </location>
</feature>
<dbReference type="InterPro" id="IPR003140">
    <property type="entry name" value="PLipase/COase/thioEstase"/>
</dbReference>
<gene>
    <name evidence="3" type="ORF">EDD36DRAFT_234398</name>
</gene>
<dbReference type="Gene3D" id="3.40.50.1820">
    <property type="entry name" value="alpha/beta hydrolase"/>
    <property type="match status" value="1"/>
</dbReference>
<dbReference type="EMBL" id="MU404353">
    <property type="protein sequence ID" value="KAI1614665.1"/>
    <property type="molecule type" value="Genomic_DNA"/>
</dbReference>
<evidence type="ECO:0000256" key="1">
    <source>
        <dbReference type="ARBA" id="ARBA00006499"/>
    </source>
</evidence>
<dbReference type="InterPro" id="IPR050565">
    <property type="entry name" value="LYPA1-2/EST-like"/>
</dbReference>
<organism evidence="3 4">
    <name type="scientific">Exophiala viscosa</name>
    <dbReference type="NCBI Taxonomy" id="2486360"/>
    <lineage>
        <taxon>Eukaryota</taxon>
        <taxon>Fungi</taxon>
        <taxon>Dikarya</taxon>
        <taxon>Ascomycota</taxon>
        <taxon>Pezizomycotina</taxon>
        <taxon>Eurotiomycetes</taxon>
        <taxon>Chaetothyriomycetidae</taxon>
        <taxon>Chaetothyriales</taxon>
        <taxon>Herpotrichiellaceae</taxon>
        <taxon>Exophiala</taxon>
    </lineage>
</organism>
<evidence type="ECO:0000313" key="3">
    <source>
        <dbReference type="EMBL" id="KAI1614665.1"/>
    </source>
</evidence>
<dbReference type="PANTHER" id="PTHR10655">
    <property type="entry name" value="LYSOPHOSPHOLIPASE-RELATED"/>
    <property type="match status" value="1"/>
</dbReference>
<comment type="similarity">
    <text evidence="1">Belongs to the AB hydrolase superfamily. AB hydrolase 2 family.</text>
</comment>
<reference evidence="3" key="1">
    <citation type="journal article" date="2022" name="bioRxiv">
        <title>Deciphering the potential niche of two novel black yeast fungi from a biological soil crust based on their genomes, phenotypes, and melanin regulation.</title>
        <authorList>
            <consortium name="DOE Joint Genome Institute"/>
            <person name="Carr E.C."/>
            <person name="Barton Q."/>
            <person name="Grambo S."/>
            <person name="Sullivan M."/>
            <person name="Renfro C.M."/>
            <person name="Kuo A."/>
            <person name="Pangilinan J."/>
            <person name="Lipzen A."/>
            <person name="Keymanesh K."/>
            <person name="Savage E."/>
            <person name="Barry K."/>
            <person name="Grigoriev I.V."/>
            <person name="Riekhof W.R."/>
            <person name="Harris S.S."/>
        </authorList>
    </citation>
    <scope>NUCLEOTIDE SEQUENCE</scope>
    <source>
        <strain evidence="3">JF 03-4F</strain>
    </source>
</reference>